<dbReference type="AlphaFoldDB" id="A0A9P8PRS9"/>
<feature type="region of interest" description="Disordered" evidence="1">
    <location>
        <begin position="1"/>
        <end position="32"/>
    </location>
</feature>
<dbReference type="Proteomes" id="UP000769528">
    <property type="component" value="Unassembled WGS sequence"/>
</dbReference>
<reference evidence="2" key="2">
    <citation type="submission" date="2021-01" db="EMBL/GenBank/DDBJ databases">
        <authorList>
            <person name="Schikora-Tamarit M.A."/>
        </authorList>
    </citation>
    <scope>NUCLEOTIDE SEQUENCE</scope>
    <source>
        <strain evidence="2">CBS6341</strain>
    </source>
</reference>
<evidence type="ECO:0000256" key="1">
    <source>
        <dbReference type="SAM" id="MobiDB-lite"/>
    </source>
</evidence>
<dbReference type="PANTHER" id="PTHR37781:SF1">
    <property type="entry name" value="ADR380WP"/>
    <property type="match status" value="1"/>
</dbReference>
<dbReference type="GO" id="GO:0005675">
    <property type="term" value="C:transcription factor TFIIH holo complex"/>
    <property type="evidence" value="ECO:0007669"/>
    <property type="project" value="TreeGrafter"/>
</dbReference>
<accession>A0A9P8PRS9</accession>
<dbReference type="InterPro" id="IPR031349">
    <property type="entry name" value="Tfb6"/>
</dbReference>
<comment type="caution">
    <text evidence="2">The sequence shown here is derived from an EMBL/GenBank/DDBJ whole genome shotgun (WGS) entry which is preliminary data.</text>
</comment>
<dbReference type="OrthoDB" id="2567806at2759"/>
<dbReference type="PANTHER" id="PTHR37781">
    <property type="entry name" value="TFIIH COMPLEX SUBUNIT"/>
    <property type="match status" value="1"/>
</dbReference>
<protein>
    <submittedName>
        <fullName evidence="2">Uncharacterized protein</fullName>
    </submittedName>
</protein>
<dbReference type="EMBL" id="JAEUBF010000550">
    <property type="protein sequence ID" value="KAH3677138.1"/>
    <property type="molecule type" value="Genomic_DNA"/>
</dbReference>
<name>A0A9P8PRS9_9ASCO</name>
<evidence type="ECO:0000313" key="3">
    <source>
        <dbReference type="Proteomes" id="UP000769528"/>
    </source>
</evidence>
<proteinExistence type="predicted"/>
<keyword evidence="3" id="KW-1185">Reference proteome</keyword>
<gene>
    <name evidence="2" type="ORF">WICMUC_001893</name>
</gene>
<organism evidence="2 3">
    <name type="scientific">Wickerhamomyces mucosus</name>
    <dbReference type="NCBI Taxonomy" id="1378264"/>
    <lineage>
        <taxon>Eukaryota</taxon>
        <taxon>Fungi</taxon>
        <taxon>Dikarya</taxon>
        <taxon>Ascomycota</taxon>
        <taxon>Saccharomycotina</taxon>
        <taxon>Saccharomycetes</taxon>
        <taxon>Phaffomycetales</taxon>
        <taxon>Wickerhamomycetaceae</taxon>
        <taxon>Wickerhamomyces</taxon>
    </lineage>
</organism>
<evidence type="ECO:0000313" key="2">
    <source>
        <dbReference type="EMBL" id="KAH3677138.1"/>
    </source>
</evidence>
<reference evidence="2" key="1">
    <citation type="journal article" date="2021" name="Open Biol.">
        <title>Shared evolutionary footprints suggest mitochondrial oxidative damage underlies multiple complex I losses in fungi.</title>
        <authorList>
            <person name="Schikora-Tamarit M.A."/>
            <person name="Marcet-Houben M."/>
            <person name="Nosek J."/>
            <person name="Gabaldon T."/>
        </authorList>
    </citation>
    <scope>NUCLEOTIDE SEQUENCE</scope>
    <source>
        <strain evidence="2">CBS6341</strain>
    </source>
</reference>
<sequence>MSTYSNAPNSPLHPEPDSEISELPKETDFDEQELDFLDLNPDLNQREQFKQSISIDSNQLKSELPEDYKPILTPSPAPPNVIPYRKLSNTQQLKFMNYADERLMYIQRRFIQSFGLNQGIGYISLSELLQDDKNLINFIWMSINSTDLALLKNSLFGQTDYLIRIANDLLEYLDKMIVTIENSKEILKLISSLNDKFSYLIDGKGYSQTEMVRINGIAERTRLLIVEVFDKFGIEGYQYEISKIYEDVLDRTG</sequence>
<dbReference type="Pfam" id="PF17110">
    <property type="entry name" value="TFB6"/>
    <property type="match status" value="1"/>
</dbReference>